<protein>
    <recommendedName>
        <fullName evidence="3">Red chlorophyll catabolite reductase</fullName>
    </recommendedName>
</protein>
<comment type="caution">
    <text evidence="1">The sequence shown here is derived from an EMBL/GenBank/DDBJ whole genome shotgun (WGS) entry which is preliminary data.</text>
</comment>
<dbReference type="GO" id="GO:0015996">
    <property type="term" value="P:chlorophyll catabolic process"/>
    <property type="evidence" value="ECO:0007669"/>
    <property type="project" value="TreeGrafter"/>
</dbReference>
<name>A0A8T0J4G1_CERPU</name>
<dbReference type="PANTHER" id="PTHR34685">
    <property type="entry name" value="RED CHLOROPHYLL CATABOLITE REDUCTASE, CHLOROPLASTIC"/>
    <property type="match status" value="1"/>
</dbReference>
<dbReference type="GO" id="GO:0009507">
    <property type="term" value="C:chloroplast"/>
    <property type="evidence" value="ECO:0007669"/>
    <property type="project" value="TreeGrafter"/>
</dbReference>
<dbReference type="AlphaFoldDB" id="A0A8T0J4G1"/>
<accession>A0A8T0J4G1</accession>
<dbReference type="EMBL" id="CM026421">
    <property type="protein sequence ID" value="KAG0589989.1"/>
    <property type="molecule type" value="Genomic_DNA"/>
</dbReference>
<sequence length="323" mass="35340">MACSALGLSLHSTLPHPSLRQNPTSGPNGRIHKWLTGGVKPRFRSWGVRAAATEQMGTMETSWIEFPRLSPTGKKLMETAAALMDRELGESIKPSETPPDVRSFQGQHGEGSVVLRAGQQGSKVDFVLGSWLKCTLPFGTLNSATLTAIMGPSADSPHLVFDYIQNAGSESLVLVLDLVPRKDLVLHPEYLARFYENTPLESVRQAFEKHPVSQPYLTSSLYVRTAISPTALLYKINGEGVEGGLDAVVTDLVQPAVMKVLETWVQGFKNLGEAMDSDAMAYMKKRDDLIKTKVVEIDMGANMPRLFGDEIADRVIAAFRRGV</sequence>
<proteinExistence type="predicted"/>
<dbReference type="EMBL" id="CM026421">
    <property type="protein sequence ID" value="KAG0589986.1"/>
    <property type="molecule type" value="Genomic_DNA"/>
</dbReference>
<dbReference type="Pfam" id="PF06405">
    <property type="entry name" value="RCC_reductase"/>
    <property type="match status" value="1"/>
</dbReference>
<dbReference type="GO" id="GO:0051743">
    <property type="term" value="F:red chlorophyll catabolite reductase activity"/>
    <property type="evidence" value="ECO:0007669"/>
    <property type="project" value="InterPro"/>
</dbReference>
<dbReference type="Proteomes" id="UP000822688">
    <property type="component" value="Chromosome 1"/>
</dbReference>
<dbReference type="EMBL" id="CM026421">
    <property type="protein sequence ID" value="KAG0589987.1"/>
    <property type="molecule type" value="Genomic_DNA"/>
</dbReference>
<evidence type="ECO:0000313" key="1">
    <source>
        <dbReference type="EMBL" id="KAG0589986.1"/>
    </source>
</evidence>
<evidence type="ECO:0000313" key="2">
    <source>
        <dbReference type="Proteomes" id="UP000822688"/>
    </source>
</evidence>
<dbReference type="Gene3D" id="3.40.1500.20">
    <property type="match status" value="1"/>
</dbReference>
<keyword evidence="2" id="KW-1185">Reference proteome</keyword>
<evidence type="ECO:0008006" key="3">
    <source>
        <dbReference type="Google" id="ProtNLM"/>
    </source>
</evidence>
<reference evidence="1" key="1">
    <citation type="submission" date="2020-06" db="EMBL/GenBank/DDBJ databases">
        <title>WGS assembly of Ceratodon purpureus strain R40.</title>
        <authorList>
            <person name="Carey S.B."/>
            <person name="Jenkins J."/>
            <person name="Shu S."/>
            <person name="Lovell J.T."/>
            <person name="Sreedasyam A."/>
            <person name="Maumus F."/>
            <person name="Tiley G.P."/>
            <person name="Fernandez-Pozo N."/>
            <person name="Barry K."/>
            <person name="Chen C."/>
            <person name="Wang M."/>
            <person name="Lipzen A."/>
            <person name="Daum C."/>
            <person name="Saski C.A."/>
            <person name="Payton A.C."/>
            <person name="Mcbreen J.C."/>
            <person name="Conrad R.E."/>
            <person name="Kollar L.M."/>
            <person name="Olsson S."/>
            <person name="Huttunen S."/>
            <person name="Landis J.B."/>
            <person name="Wickett N.J."/>
            <person name="Johnson M.G."/>
            <person name="Rensing S.A."/>
            <person name="Grimwood J."/>
            <person name="Schmutz J."/>
            <person name="Mcdaniel S.F."/>
        </authorList>
    </citation>
    <scope>NUCLEOTIDE SEQUENCE</scope>
    <source>
        <strain evidence="1">R40</strain>
    </source>
</reference>
<dbReference type="InterPro" id="IPR009439">
    <property type="entry name" value="RCC_reductase"/>
</dbReference>
<dbReference type="EMBL" id="CM026421">
    <property type="protein sequence ID" value="KAG0589988.1"/>
    <property type="molecule type" value="Genomic_DNA"/>
</dbReference>
<gene>
    <name evidence="1" type="ORF">KC19_1G061800</name>
</gene>
<dbReference type="PANTHER" id="PTHR34685:SF2">
    <property type="entry name" value="RED CHLOROPHYLL CATABOLITE REDUCTASE, CHLOROPLASTIC"/>
    <property type="match status" value="1"/>
</dbReference>
<organism evidence="1 2">
    <name type="scientific">Ceratodon purpureus</name>
    <name type="common">Fire moss</name>
    <name type="synonym">Dicranum purpureum</name>
    <dbReference type="NCBI Taxonomy" id="3225"/>
    <lineage>
        <taxon>Eukaryota</taxon>
        <taxon>Viridiplantae</taxon>
        <taxon>Streptophyta</taxon>
        <taxon>Embryophyta</taxon>
        <taxon>Bryophyta</taxon>
        <taxon>Bryophytina</taxon>
        <taxon>Bryopsida</taxon>
        <taxon>Dicranidae</taxon>
        <taxon>Pseudoditrichales</taxon>
        <taxon>Ditrichaceae</taxon>
        <taxon>Ceratodon</taxon>
    </lineage>
</organism>